<dbReference type="FunFam" id="3.40.640.10:FF:000033">
    <property type="entry name" value="Aspartate aminotransferase"/>
    <property type="match status" value="1"/>
</dbReference>
<dbReference type="EMBL" id="JNAX01000015">
    <property type="protein sequence ID" value="KGG19512.1"/>
    <property type="molecule type" value="Genomic_DNA"/>
</dbReference>
<feature type="domain" description="Aminotransferase class I/classII large" evidence="7">
    <location>
        <begin position="35"/>
        <end position="385"/>
    </location>
</feature>
<dbReference type="InterPro" id="IPR015421">
    <property type="entry name" value="PyrdxlP-dep_Trfase_major"/>
</dbReference>
<protein>
    <recommendedName>
        <fullName evidence="6">Aminotransferase</fullName>
        <ecNumber evidence="6">2.6.1.-</ecNumber>
    </recommendedName>
</protein>
<evidence type="ECO:0000259" key="7">
    <source>
        <dbReference type="Pfam" id="PF00155"/>
    </source>
</evidence>
<evidence type="ECO:0000256" key="6">
    <source>
        <dbReference type="RuleBase" id="RU000481"/>
    </source>
</evidence>
<dbReference type="PROSITE" id="PS00105">
    <property type="entry name" value="AA_TRANSFER_CLASS_1"/>
    <property type="match status" value="1"/>
</dbReference>
<dbReference type="AlphaFoldDB" id="A0A0A2C1Z5"/>
<dbReference type="RefSeq" id="WP_036907127.1">
    <property type="nucleotide sequence ID" value="NZ_CP138967.1"/>
</dbReference>
<dbReference type="Gene3D" id="3.90.1150.10">
    <property type="entry name" value="Aspartate Aminotransferase, domain 1"/>
    <property type="match status" value="1"/>
</dbReference>
<dbReference type="InterPro" id="IPR015424">
    <property type="entry name" value="PyrdxlP-dep_Trfase"/>
</dbReference>
<reference evidence="9" key="1">
    <citation type="journal article" date="2014" name="Sci. Data">
        <title>Genomes of diverse isolates of the marine cyanobacterium Prochlorococcus.</title>
        <authorList>
            <person name="Biller S."/>
            <person name="Berube P."/>
            <person name="Thompson J."/>
            <person name="Kelly L."/>
            <person name="Roggensack S."/>
            <person name="Awad L."/>
            <person name="Roache-Johnson K."/>
            <person name="Ding H."/>
            <person name="Giovannoni S.J."/>
            <person name="Moore L.R."/>
            <person name="Chisholm S.W."/>
        </authorList>
    </citation>
    <scope>NUCLEOTIDE SEQUENCE [LARGE SCALE GENOMIC DNA]</scope>
    <source>
        <strain evidence="9">PAC1</strain>
    </source>
</reference>
<dbReference type="Pfam" id="PF00155">
    <property type="entry name" value="Aminotran_1_2"/>
    <property type="match status" value="1"/>
</dbReference>
<proteinExistence type="inferred from homology"/>
<gene>
    <name evidence="8" type="ORF">EV03_1896</name>
</gene>
<dbReference type="GO" id="GO:0030170">
    <property type="term" value="F:pyridoxal phosphate binding"/>
    <property type="evidence" value="ECO:0007669"/>
    <property type="project" value="InterPro"/>
</dbReference>
<comment type="cofactor">
    <cofactor evidence="1 6">
        <name>pyridoxal 5'-phosphate</name>
        <dbReference type="ChEBI" id="CHEBI:597326"/>
    </cofactor>
</comment>
<dbReference type="SUPFAM" id="SSF53383">
    <property type="entry name" value="PLP-dependent transferases"/>
    <property type="match status" value="1"/>
</dbReference>
<dbReference type="PANTHER" id="PTHR46383:SF1">
    <property type="entry name" value="ASPARTATE AMINOTRANSFERASE"/>
    <property type="match status" value="1"/>
</dbReference>
<name>A0A0A2C1Z5_PROMR</name>
<sequence length="392" mass="43411">MTDKSQISIRALSIKPSLTLEISAKAKALKAEGKNICSLSAGEPDFDTPEFIIDATLKALKDGKTRYGPAAGDPELREAIAQKQSDINKVPTKTENVLVTNGGKQAIYNLFQVVLNPGDEVLIPTPYWLSYPEITLLAGAKPIKIKSSTKDKFKIDINSLEEHVTEKTRLLIINSPSNPTGCVLTEQEMKTISDFLRRHPRILLMSDEIYEFLISPNQVHHSFAKIAPDLKHRIFTVNGFAKAWAMTGWRIGYLTGNAEVIKKAIALQSQSTSNVCSFAQKGAIAALQGSKDCVHEMANIYNKRRLLITERLKKIKHISFVPPNGAFYVFPEINLEEIDSISFCKLALEKVGLAIVPGIAFGDDKCIRISYAASNEMLKDGVNRLERLLNDL</sequence>
<keyword evidence="5" id="KW-0663">Pyridoxal phosphate</keyword>
<keyword evidence="3 6" id="KW-0032">Aminotransferase</keyword>
<comment type="similarity">
    <text evidence="2 6">Belongs to the class-I pyridoxal-phosphate-dependent aminotransferase family.</text>
</comment>
<comment type="caution">
    <text evidence="8">The sequence shown here is derived from an EMBL/GenBank/DDBJ whole genome shotgun (WGS) entry which is preliminary data.</text>
</comment>
<dbReference type="GO" id="GO:0006520">
    <property type="term" value="P:amino acid metabolic process"/>
    <property type="evidence" value="ECO:0007669"/>
    <property type="project" value="InterPro"/>
</dbReference>
<dbReference type="InterPro" id="IPR015422">
    <property type="entry name" value="PyrdxlP-dep_Trfase_small"/>
</dbReference>
<evidence type="ECO:0000256" key="4">
    <source>
        <dbReference type="ARBA" id="ARBA00022679"/>
    </source>
</evidence>
<accession>A0A0A2C1Z5</accession>
<keyword evidence="4 6" id="KW-0808">Transferase</keyword>
<organism evidence="8 9">
    <name type="scientific">Prochlorococcus marinus str. PAC1</name>
    <dbReference type="NCBI Taxonomy" id="59924"/>
    <lineage>
        <taxon>Bacteria</taxon>
        <taxon>Bacillati</taxon>
        <taxon>Cyanobacteriota</taxon>
        <taxon>Cyanophyceae</taxon>
        <taxon>Synechococcales</taxon>
        <taxon>Prochlorococcaceae</taxon>
        <taxon>Prochlorococcus</taxon>
    </lineage>
</organism>
<evidence type="ECO:0000313" key="8">
    <source>
        <dbReference type="EMBL" id="KGG19512.1"/>
    </source>
</evidence>
<evidence type="ECO:0000313" key="9">
    <source>
        <dbReference type="Proteomes" id="UP000030392"/>
    </source>
</evidence>
<dbReference type="InterPro" id="IPR004839">
    <property type="entry name" value="Aminotransferase_I/II_large"/>
</dbReference>
<evidence type="ECO:0000256" key="5">
    <source>
        <dbReference type="ARBA" id="ARBA00022898"/>
    </source>
</evidence>
<dbReference type="InterPro" id="IPR004838">
    <property type="entry name" value="NHTrfase_class1_PyrdxlP-BS"/>
</dbReference>
<evidence type="ECO:0000256" key="2">
    <source>
        <dbReference type="ARBA" id="ARBA00007441"/>
    </source>
</evidence>
<dbReference type="EC" id="2.6.1.-" evidence="6"/>
<dbReference type="Gene3D" id="3.40.640.10">
    <property type="entry name" value="Type I PLP-dependent aspartate aminotransferase-like (Major domain)"/>
    <property type="match status" value="1"/>
</dbReference>
<evidence type="ECO:0000256" key="3">
    <source>
        <dbReference type="ARBA" id="ARBA00022576"/>
    </source>
</evidence>
<dbReference type="CDD" id="cd00609">
    <property type="entry name" value="AAT_like"/>
    <property type="match status" value="1"/>
</dbReference>
<dbReference type="GO" id="GO:0008483">
    <property type="term" value="F:transaminase activity"/>
    <property type="evidence" value="ECO:0007669"/>
    <property type="project" value="UniProtKB-KW"/>
</dbReference>
<dbReference type="InterPro" id="IPR050596">
    <property type="entry name" value="AspAT/PAT-like"/>
</dbReference>
<dbReference type="PANTHER" id="PTHR46383">
    <property type="entry name" value="ASPARTATE AMINOTRANSFERASE"/>
    <property type="match status" value="1"/>
</dbReference>
<evidence type="ECO:0000256" key="1">
    <source>
        <dbReference type="ARBA" id="ARBA00001933"/>
    </source>
</evidence>
<dbReference type="Proteomes" id="UP000030392">
    <property type="component" value="Unassembled WGS sequence"/>
</dbReference>